<gene>
    <name evidence="1" type="ORF">DAEQUDRAFT_722553</name>
</gene>
<proteinExistence type="predicted"/>
<evidence type="ECO:0000313" key="2">
    <source>
        <dbReference type="Proteomes" id="UP000076727"/>
    </source>
</evidence>
<protein>
    <submittedName>
        <fullName evidence="1">Uncharacterized protein</fullName>
    </submittedName>
</protein>
<dbReference type="Proteomes" id="UP000076727">
    <property type="component" value="Unassembled WGS sequence"/>
</dbReference>
<dbReference type="AlphaFoldDB" id="A0A165T4I5"/>
<dbReference type="EMBL" id="KV429039">
    <property type="protein sequence ID" value="KZT72920.1"/>
    <property type="molecule type" value="Genomic_DNA"/>
</dbReference>
<keyword evidence="2" id="KW-1185">Reference proteome</keyword>
<reference evidence="1 2" key="1">
    <citation type="journal article" date="2016" name="Mol. Biol. Evol.">
        <title>Comparative Genomics of Early-Diverging Mushroom-Forming Fungi Provides Insights into the Origins of Lignocellulose Decay Capabilities.</title>
        <authorList>
            <person name="Nagy L.G."/>
            <person name="Riley R."/>
            <person name="Tritt A."/>
            <person name="Adam C."/>
            <person name="Daum C."/>
            <person name="Floudas D."/>
            <person name="Sun H."/>
            <person name="Yadav J.S."/>
            <person name="Pangilinan J."/>
            <person name="Larsson K.H."/>
            <person name="Matsuura K."/>
            <person name="Barry K."/>
            <person name="Labutti K."/>
            <person name="Kuo R."/>
            <person name="Ohm R.A."/>
            <person name="Bhattacharya S.S."/>
            <person name="Shirouzu T."/>
            <person name="Yoshinaga Y."/>
            <person name="Martin F.M."/>
            <person name="Grigoriev I.V."/>
            <person name="Hibbett D.S."/>
        </authorList>
    </citation>
    <scope>NUCLEOTIDE SEQUENCE [LARGE SCALE GENOMIC DNA]</scope>
    <source>
        <strain evidence="1 2">L-15889</strain>
    </source>
</reference>
<accession>A0A165T4I5</accession>
<name>A0A165T4I5_9APHY</name>
<sequence length="70" mass="7539">MAAIQPSVHIVVFISLLPGCVSLLVFALHLVSSSGFPVPFQMSFLRCSDQSSMWIYPTPLSYSFTSGGAN</sequence>
<organism evidence="1 2">
    <name type="scientific">Daedalea quercina L-15889</name>
    <dbReference type="NCBI Taxonomy" id="1314783"/>
    <lineage>
        <taxon>Eukaryota</taxon>
        <taxon>Fungi</taxon>
        <taxon>Dikarya</taxon>
        <taxon>Basidiomycota</taxon>
        <taxon>Agaricomycotina</taxon>
        <taxon>Agaricomycetes</taxon>
        <taxon>Polyporales</taxon>
        <taxon>Fomitopsis</taxon>
    </lineage>
</organism>
<evidence type="ECO:0000313" key="1">
    <source>
        <dbReference type="EMBL" id="KZT72920.1"/>
    </source>
</evidence>